<comment type="caution">
    <text evidence="7">The sequence shown here is derived from an EMBL/GenBank/DDBJ whole genome shotgun (WGS) entry which is preliminary data.</text>
</comment>
<evidence type="ECO:0000313" key="7">
    <source>
        <dbReference type="EMBL" id="MCU6763726.1"/>
    </source>
</evidence>
<comment type="subcellular location">
    <subcellularLocation>
        <location evidence="1">Cell envelope</location>
    </subcellularLocation>
</comment>
<dbReference type="PANTHER" id="PTHR46847:SF1">
    <property type="entry name" value="D-ALLOSE-BINDING PERIPLASMIC PROTEIN-RELATED"/>
    <property type="match status" value="1"/>
</dbReference>
<evidence type="ECO:0000259" key="6">
    <source>
        <dbReference type="Pfam" id="PF13407"/>
    </source>
</evidence>
<feature type="domain" description="Periplasmic binding protein" evidence="6">
    <location>
        <begin position="88"/>
        <end position="341"/>
    </location>
</feature>
<dbReference type="PROSITE" id="PS51257">
    <property type="entry name" value="PROKAR_LIPOPROTEIN"/>
    <property type="match status" value="1"/>
</dbReference>
<dbReference type="EMBL" id="JAOQJQ010000010">
    <property type="protein sequence ID" value="MCU6763726.1"/>
    <property type="molecule type" value="Genomic_DNA"/>
</dbReference>
<dbReference type="Gene3D" id="3.40.50.2300">
    <property type="match status" value="2"/>
</dbReference>
<proteinExistence type="inferred from homology"/>
<evidence type="ECO:0000256" key="5">
    <source>
        <dbReference type="SAM" id="SignalP"/>
    </source>
</evidence>
<dbReference type="PANTHER" id="PTHR46847">
    <property type="entry name" value="D-ALLOSE-BINDING PERIPLASMIC PROTEIN-RELATED"/>
    <property type="match status" value="1"/>
</dbReference>
<evidence type="ECO:0000256" key="1">
    <source>
        <dbReference type="ARBA" id="ARBA00004196"/>
    </source>
</evidence>
<feature type="signal peptide" evidence="5">
    <location>
        <begin position="1"/>
        <end position="20"/>
    </location>
</feature>
<accession>A0ABT2TPU5</accession>
<organism evidence="7 8">
    <name type="scientific">Brotonthovivens ammoniilytica</name>
    <dbReference type="NCBI Taxonomy" id="2981725"/>
    <lineage>
        <taxon>Bacteria</taxon>
        <taxon>Bacillati</taxon>
        <taxon>Bacillota</taxon>
        <taxon>Clostridia</taxon>
        <taxon>Lachnospirales</taxon>
        <taxon>Lachnospiraceae</taxon>
        <taxon>Brotonthovivens</taxon>
    </lineage>
</organism>
<evidence type="ECO:0000256" key="2">
    <source>
        <dbReference type="ARBA" id="ARBA00007639"/>
    </source>
</evidence>
<comment type="similarity">
    <text evidence="2">Belongs to the bacterial solute-binding protein 2 family.</text>
</comment>
<dbReference type="InterPro" id="IPR028082">
    <property type="entry name" value="Peripla_BP_I"/>
</dbReference>
<keyword evidence="8" id="KW-1185">Reference proteome</keyword>
<dbReference type="RefSeq" id="WP_158426367.1">
    <property type="nucleotide sequence ID" value="NZ_JAOQJQ010000010.1"/>
</dbReference>
<name>A0ABT2TPU5_9FIRM</name>
<protein>
    <submittedName>
        <fullName evidence="7">Sugar ABC transporter substrate-binding protein</fullName>
    </submittedName>
</protein>
<dbReference type="InterPro" id="IPR025997">
    <property type="entry name" value="SBP_2_dom"/>
</dbReference>
<dbReference type="CDD" id="cd01536">
    <property type="entry name" value="PBP1_ABC_sugar_binding-like"/>
    <property type="match status" value="1"/>
</dbReference>
<dbReference type="SUPFAM" id="SSF53822">
    <property type="entry name" value="Periplasmic binding protein-like I"/>
    <property type="match status" value="1"/>
</dbReference>
<dbReference type="Pfam" id="PF13407">
    <property type="entry name" value="Peripla_BP_4"/>
    <property type="match status" value="1"/>
</dbReference>
<feature type="chain" id="PRO_5046349846" evidence="5">
    <location>
        <begin position="21"/>
        <end position="365"/>
    </location>
</feature>
<gene>
    <name evidence="7" type="ORF">OCV88_15575</name>
</gene>
<dbReference type="Proteomes" id="UP001652442">
    <property type="component" value="Unassembled WGS sequence"/>
</dbReference>
<sequence length="365" mass="40028">MKKRQISIILCFAVGTALMAGCGTQSEERKTGENTSSSGSKEASRDGDSIITGYTWMAENETDAMYYKDYEEKLGEVTKEMVPKDFSIGVVSMASSNDYWINLNQGVKERCQELGIEVAVEYVEGPTDYEQTLTNAETLYNAGYSAYIFSPENETCLEEITRKIVGEGYPVINAYCCEINDATCFIGSLDSETARMAADLAIELLDGKGTVAVAEGDVAAKLAQTRTNYFIDRIEKNSDIKVEEIPAQWNPTTARTMTTDLLTANPDVSFIWCNNDDLGLGVYEGLREANAIDDCYVVSMDGTKAGLSSVASGEVYATYWNNPKLIGRLSVDACVRAAVGQDIPRVVTTDVELVTKENVEDYLEK</sequence>
<feature type="region of interest" description="Disordered" evidence="4">
    <location>
        <begin position="24"/>
        <end position="46"/>
    </location>
</feature>
<evidence type="ECO:0000256" key="3">
    <source>
        <dbReference type="ARBA" id="ARBA00022729"/>
    </source>
</evidence>
<evidence type="ECO:0000313" key="8">
    <source>
        <dbReference type="Proteomes" id="UP001652442"/>
    </source>
</evidence>
<evidence type="ECO:0000256" key="4">
    <source>
        <dbReference type="SAM" id="MobiDB-lite"/>
    </source>
</evidence>
<reference evidence="7 8" key="1">
    <citation type="journal article" date="2021" name="ISME Commun">
        <title>Automated analysis of genomic sequences facilitates high-throughput and comprehensive description of bacteria.</title>
        <authorList>
            <person name="Hitch T.C.A."/>
        </authorList>
    </citation>
    <scope>NUCLEOTIDE SEQUENCE [LARGE SCALE GENOMIC DNA]</scope>
    <source>
        <strain evidence="7 8">Sanger_109</strain>
    </source>
</reference>
<keyword evidence="3 5" id="KW-0732">Signal</keyword>